<dbReference type="Gene3D" id="2.40.70.10">
    <property type="entry name" value="Acid Proteases"/>
    <property type="match status" value="1"/>
</dbReference>
<protein>
    <submittedName>
        <fullName evidence="1">Polyprotein</fullName>
    </submittedName>
</protein>
<proteinExistence type="predicted"/>
<evidence type="ECO:0000313" key="2">
    <source>
        <dbReference type="Proteomes" id="UP000000763"/>
    </source>
</evidence>
<reference evidence="2" key="2">
    <citation type="journal article" date="2008" name="Nucleic Acids Res.">
        <title>The rice annotation project database (RAP-DB): 2008 update.</title>
        <authorList>
            <consortium name="The rice annotation project (RAP)"/>
        </authorList>
    </citation>
    <scope>GENOME REANNOTATION</scope>
    <source>
        <strain evidence="2">cv. Nipponbare</strain>
    </source>
</reference>
<dbReference type="PANTHER" id="PTHR33240">
    <property type="entry name" value="OS08G0508500 PROTEIN"/>
    <property type="match status" value="1"/>
</dbReference>
<organism evidence="1 2">
    <name type="scientific">Oryza sativa subsp. japonica</name>
    <name type="common">Rice</name>
    <dbReference type="NCBI Taxonomy" id="39947"/>
    <lineage>
        <taxon>Eukaryota</taxon>
        <taxon>Viridiplantae</taxon>
        <taxon>Streptophyta</taxon>
        <taxon>Embryophyta</taxon>
        <taxon>Tracheophyta</taxon>
        <taxon>Spermatophyta</taxon>
        <taxon>Magnoliopsida</taxon>
        <taxon>Liliopsida</taxon>
        <taxon>Poales</taxon>
        <taxon>Poaceae</taxon>
        <taxon>BOP clade</taxon>
        <taxon>Oryzoideae</taxon>
        <taxon>Oryzeae</taxon>
        <taxon>Oryzinae</taxon>
        <taxon>Oryza</taxon>
        <taxon>Oryza sativa</taxon>
    </lineage>
</organism>
<evidence type="ECO:0000313" key="1">
    <source>
        <dbReference type="EMBL" id="AAG59652.1"/>
    </source>
</evidence>
<dbReference type="Gene3D" id="3.30.70.270">
    <property type="match status" value="1"/>
</dbReference>
<dbReference type="AlphaFoldDB" id="Q9AYA0"/>
<dbReference type="InterPro" id="IPR043502">
    <property type="entry name" value="DNA/RNA_pol_sf"/>
</dbReference>
<dbReference type="Proteomes" id="UP000000763">
    <property type="component" value="Chromosome 3"/>
</dbReference>
<name>Q9AYA0_ORYSJ</name>
<sequence>MKVDGNPFPVNMVHTAGRTADEGRARGFQEWRVKNQVPVADEATADEARRLAKGKSVVTASVNMVFTLPAEFGVKQADVDEVEEESAKLTLSPDQTVFEKPEGTEHRHLKPLYINGYVNGKPMSKMMVDGGAAVNLMPYTTFRKLGRNAEDLIKTNLVLKDFGGNPSETKGVLNVELTVGNKTIPTTLFVIDGKGSYSLLLGRDWIHTNCCIPSTMHQCLIQWQGDKIEIVPADSQLKMENPSYYFEGVMEGSNVYTKDTVDDLDDKQGQGFMSADDLEEIDIGPVYIDDVVVKSKEIEDHIADLRKVFERTRKYGLKMNPTKENESCVLSKSSALGCRN</sequence>
<gene>
    <name evidence="1" type="primary">OSJNBa0004B24.8</name>
</gene>
<dbReference type="InterPro" id="IPR043128">
    <property type="entry name" value="Rev_trsase/Diguanyl_cyclase"/>
</dbReference>
<reference evidence="2" key="1">
    <citation type="journal article" date="2005" name="Nature">
        <title>The map-based sequence of the rice genome.</title>
        <authorList>
            <consortium name="International rice genome sequencing project (IRGSP)"/>
            <person name="Matsumoto T."/>
            <person name="Wu J."/>
            <person name="Kanamori H."/>
            <person name="Katayose Y."/>
            <person name="Fujisawa M."/>
            <person name="Namiki N."/>
            <person name="Mizuno H."/>
            <person name="Yamamoto K."/>
            <person name="Antonio B.A."/>
            <person name="Baba T."/>
            <person name="Sakata K."/>
            <person name="Nagamura Y."/>
            <person name="Aoki H."/>
            <person name="Arikawa K."/>
            <person name="Arita K."/>
            <person name="Bito T."/>
            <person name="Chiden Y."/>
            <person name="Fujitsuka N."/>
            <person name="Fukunaka R."/>
            <person name="Hamada M."/>
            <person name="Harada C."/>
            <person name="Hayashi A."/>
            <person name="Hijishita S."/>
            <person name="Honda M."/>
            <person name="Hosokawa S."/>
            <person name="Ichikawa Y."/>
            <person name="Idonuma A."/>
            <person name="Iijima M."/>
            <person name="Ikeda M."/>
            <person name="Ikeno M."/>
            <person name="Ito K."/>
            <person name="Ito S."/>
            <person name="Ito T."/>
            <person name="Ito Y."/>
            <person name="Ito Y."/>
            <person name="Iwabuchi A."/>
            <person name="Kamiya K."/>
            <person name="Karasawa W."/>
            <person name="Kurita K."/>
            <person name="Katagiri S."/>
            <person name="Kikuta A."/>
            <person name="Kobayashi H."/>
            <person name="Kobayashi N."/>
            <person name="Machita K."/>
            <person name="Maehara T."/>
            <person name="Masukawa M."/>
            <person name="Mizubayashi T."/>
            <person name="Mukai Y."/>
            <person name="Nagasaki H."/>
            <person name="Nagata Y."/>
            <person name="Naito S."/>
            <person name="Nakashima M."/>
            <person name="Nakama Y."/>
            <person name="Nakamichi Y."/>
            <person name="Nakamura M."/>
            <person name="Meguro A."/>
            <person name="Negishi M."/>
            <person name="Ohta I."/>
            <person name="Ohta T."/>
            <person name="Okamoto M."/>
            <person name="Ono N."/>
            <person name="Saji S."/>
            <person name="Sakaguchi M."/>
            <person name="Sakai K."/>
            <person name="Shibata M."/>
            <person name="Shimokawa T."/>
            <person name="Song J."/>
            <person name="Takazaki Y."/>
            <person name="Terasawa K."/>
            <person name="Tsugane M."/>
            <person name="Tsuji K."/>
            <person name="Ueda S."/>
            <person name="Waki K."/>
            <person name="Yamagata H."/>
            <person name="Yamamoto M."/>
            <person name="Yamamoto S."/>
            <person name="Yamane H."/>
            <person name="Yoshiki S."/>
            <person name="Yoshihara R."/>
            <person name="Yukawa K."/>
            <person name="Zhong H."/>
            <person name="Yano M."/>
            <person name="Yuan Q."/>
            <person name="Ouyang S."/>
            <person name="Liu J."/>
            <person name="Jones K.M."/>
            <person name="Gansberger K."/>
            <person name="Moffat K."/>
            <person name="Hill J."/>
            <person name="Bera J."/>
            <person name="Fadrosh D."/>
            <person name="Jin S."/>
            <person name="Johri S."/>
            <person name="Kim M."/>
            <person name="Overton L."/>
            <person name="Reardon M."/>
            <person name="Tsitrin T."/>
            <person name="Vuong H."/>
            <person name="Weaver B."/>
            <person name="Ciecko A."/>
            <person name="Tallon L."/>
            <person name="Jackson J."/>
            <person name="Pai G."/>
            <person name="Aken S.V."/>
            <person name="Utterback T."/>
            <person name="Reidmuller S."/>
            <person name="Feldblyum T."/>
            <person name="Hsiao J."/>
            <person name="Zismann V."/>
            <person name="Iobst S."/>
            <person name="de Vazeille A.R."/>
            <person name="Buell C.R."/>
            <person name="Ying K."/>
            <person name="Li Y."/>
            <person name="Lu T."/>
            <person name="Huang Y."/>
            <person name="Zhao Q."/>
            <person name="Feng Q."/>
            <person name="Zhang L."/>
            <person name="Zhu J."/>
            <person name="Weng Q."/>
            <person name="Mu J."/>
            <person name="Lu Y."/>
            <person name="Fan D."/>
            <person name="Liu Y."/>
            <person name="Guan J."/>
            <person name="Zhang Y."/>
            <person name="Yu S."/>
            <person name="Liu X."/>
            <person name="Zhang Y."/>
            <person name="Hong G."/>
            <person name="Han B."/>
            <person name="Choisne N."/>
            <person name="Demange N."/>
            <person name="Orjeda G."/>
            <person name="Samain S."/>
            <person name="Cattolico L."/>
            <person name="Pelletier E."/>
            <person name="Couloux A."/>
            <person name="Segurens B."/>
            <person name="Wincker P."/>
            <person name="D'Hont A."/>
            <person name="Scarpelli C."/>
            <person name="Weissenbach J."/>
            <person name="Salanoubat M."/>
            <person name="Quetier F."/>
            <person name="Yu Y."/>
            <person name="Kim H.R."/>
            <person name="Rambo T."/>
            <person name="Currie J."/>
            <person name="Collura K."/>
            <person name="Luo M."/>
            <person name="Yang T."/>
            <person name="Ammiraju J.S.S."/>
            <person name="Engler F."/>
            <person name="Soderlund C."/>
            <person name="Wing R.A."/>
            <person name="Palmer L.E."/>
            <person name="de la Bastide M."/>
            <person name="Spiegel L."/>
            <person name="Nascimento L."/>
            <person name="Zutavern T."/>
            <person name="O'Shaughnessy A."/>
            <person name="Dike S."/>
            <person name="Dedhia N."/>
            <person name="Preston R."/>
            <person name="Balija V."/>
            <person name="McCombie W.R."/>
            <person name="Chow T."/>
            <person name="Chen H."/>
            <person name="Chung M."/>
            <person name="Chen C."/>
            <person name="Shaw J."/>
            <person name="Wu H."/>
            <person name="Hsiao K."/>
            <person name="Chao Y."/>
            <person name="Chu M."/>
            <person name="Cheng C."/>
            <person name="Hour A."/>
            <person name="Lee P."/>
            <person name="Lin S."/>
            <person name="Lin Y."/>
            <person name="Liou J."/>
            <person name="Liu S."/>
            <person name="Hsing Y."/>
            <person name="Raghuvanshi S."/>
            <person name="Mohanty A."/>
            <person name="Bharti A.K."/>
            <person name="Gaur A."/>
            <person name="Gupta V."/>
            <person name="Kumar D."/>
            <person name="Ravi V."/>
            <person name="Vij S."/>
            <person name="Kapur A."/>
            <person name="Khurana P."/>
            <person name="Khurana P."/>
            <person name="Khurana J.P."/>
            <person name="Tyagi A.K."/>
            <person name="Gaikwad K."/>
            <person name="Singh A."/>
            <person name="Dalal V."/>
            <person name="Srivastava S."/>
            <person name="Dixit A."/>
            <person name="Pal A.K."/>
            <person name="Ghazi I.A."/>
            <person name="Yadav M."/>
            <person name="Pandit A."/>
            <person name="Bhargava A."/>
            <person name="Sureshbabu K."/>
            <person name="Batra K."/>
            <person name="Sharma T.R."/>
            <person name="Mohapatra T."/>
            <person name="Singh N.K."/>
            <person name="Messing J."/>
            <person name="Nelson A.B."/>
            <person name="Fuks G."/>
            <person name="Kavchok S."/>
            <person name="Keizer G."/>
            <person name="Linton E."/>
            <person name="Llaca V."/>
            <person name="Song R."/>
            <person name="Tanyolac B."/>
            <person name="Young S."/>
            <person name="Ho-Il K."/>
            <person name="Hahn J.H."/>
            <person name="Sangsakoo G."/>
            <person name="Vanavichit A."/>
            <person name="de Mattos Luiz.A.T."/>
            <person name="Zimmer P.D."/>
            <person name="Malone G."/>
            <person name="Dellagostin O."/>
            <person name="de Oliveira A.C."/>
            <person name="Bevan M."/>
            <person name="Bancroft I."/>
            <person name="Minx P."/>
            <person name="Cordum H."/>
            <person name="Wilson R."/>
            <person name="Cheng Z."/>
            <person name="Jin W."/>
            <person name="Jiang J."/>
            <person name="Leong S.A."/>
            <person name="Iwama H."/>
            <person name="Gojobori T."/>
            <person name="Itoh T."/>
            <person name="Niimura Y."/>
            <person name="Fujii Y."/>
            <person name="Habara T."/>
            <person name="Sakai H."/>
            <person name="Sato Y."/>
            <person name="Wilson G."/>
            <person name="Kumar K."/>
            <person name="McCouch S."/>
            <person name="Juretic N."/>
            <person name="Hoen D."/>
            <person name="Wright S."/>
            <person name="Bruskiewich R."/>
            <person name="Bureau T."/>
            <person name="Miyao A."/>
            <person name="Hirochika H."/>
            <person name="Nishikawa T."/>
            <person name="Kadowaki K."/>
            <person name="Sugiura M."/>
            <person name="Burr B."/>
            <person name="Sasaki T."/>
        </authorList>
    </citation>
    <scope>NUCLEOTIDE SEQUENCE [LARGE SCALE GENOMIC DNA]</scope>
    <source>
        <strain evidence="2">cv. Nipponbare</strain>
    </source>
</reference>
<dbReference type="SUPFAM" id="SSF50630">
    <property type="entry name" value="Acid proteases"/>
    <property type="match status" value="1"/>
</dbReference>
<dbReference type="PANTHER" id="PTHR33240:SF15">
    <property type="entry name" value="GAG-PRO-LIKE PROTEIN"/>
    <property type="match status" value="1"/>
</dbReference>
<accession>Q9AYA0</accession>
<dbReference type="InterPro" id="IPR021109">
    <property type="entry name" value="Peptidase_aspartic_dom_sf"/>
</dbReference>
<dbReference type="EMBL" id="AC084319">
    <property type="protein sequence ID" value="AAG59652.1"/>
    <property type="molecule type" value="Genomic_DNA"/>
</dbReference>
<dbReference type="Pfam" id="PF13975">
    <property type="entry name" value="gag-asp_proteas"/>
    <property type="match status" value="1"/>
</dbReference>
<dbReference type="CDD" id="cd00303">
    <property type="entry name" value="retropepsin_like"/>
    <property type="match status" value="1"/>
</dbReference>
<dbReference type="SUPFAM" id="SSF56672">
    <property type="entry name" value="DNA/RNA polymerases"/>
    <property type="match status" value="1"/>
</dbReference>